<dbReference type="EC" id="5.6.2.4" evidence="7"/>
<proteinExistence type="predicted"/>
<comment type="catalytic activity">
    <reaction evidence="9">
        <text>ATP + H2O = ADP + phosphate + H(+)</text>
        <dbReference type="Rhea" id="RHEA:13065"/>
        <dbReference type="ChEBI" id="CHEBI:15377"/>
        <dbReference type="ChEBI" id="CHEBI:15378"/>
        <dbReference type="ChEBI" id="CHEBI:30616"/>
        <dbReference type="ChEBI" id="CHEBI:43474"/>
        <dbReference type="ChEBI" id="CHEBI:456216"/>
        <dbReference type="EC" id="5.6.2.4"/>
    </reaction>
</comment>
<evidence type="ECO:0000256" key="4">
    <source>
        <dbReference type="ARBA" id="ARBA00022840"/>
    </source>
</evidence>
<dbReference type="InterPro" id="IPR014016">
    <property type="entry name" value="UvrD-like_ATP-bd"/>
</dbReference>
<dbReference type="EMBL" id="JAVLSH010000019">
    <property type="protein sequence ID" value="MDR9763751.1"/>
    <property type="molecule type" value="Genomic_DNA"/>
</dbReference>
<dbReference type="Pfam" id="PF13361">
    <property type="entry name" value="UvrD_C"/>
    <property type="match status" value="1"/>
</dbReference>
<dbReference type="CDD" id="cd17932">
    <property type="entry name" value="DEXQc_UvrD"/>
    <property type="match status" value="1"/>
</dbReference>
<dbReference type="Gene3D" id="1.10.486.10">
    <property type="entry name" value="PCRA, domain 4"/>
    <property type="match status" value="1"/>
</dbReference>
<protein>
    <recommendedName>
        <fullName evidence="7">DNA 3'-5' helicase</fullName>
        <ecNumber evidence="7">5.6.2.4</ecNumber>
    </recommendedName>
    <alternativeName>
        <fullName evidence="8">DNA 3'-5' helicase II</fullName>
    </alternativeName>
</protein>
<evidence type="ECO:0000256" key="9">
    <source>
        <dbReference type="ARBA" id="ARBA00048988"/>
    </source>
</evidence>
<dbReference type="PANTHER" id="PTHR11070">
    <property type="entry name" value="UVRD / RECB / PCRA DNA HELICASE FAMILY MEMBER"/>
    <property type="match status" value="1"/>
</dbReference>
<evidence type="ECO:0000256" key="2">
    <source>
        <dbReference type="ARBA" id="ARBA00022801"/>
    </source>
</evidence>
<dbReference type="AlphaFoldDB" id="A0AAW8P9N9"/>
<dbReference type="Proteomes" id="UP001269402">
    <property type="component" value="Unassembled WGS sequence"/>
</dbReference>
<evidence type="ECO:0000256" key="1">
    <source>
        <dbReference type="ARBA" id="ARBA00022741"/>
    </source>
</evidence>
<dbReference type="GO" id="GO:0005524">
    <property type="term" value="F:ATP binding"/>
    <property type="evidence" value="ECO:0007669"/>
    <property type="project" value="UniProtKB-UniRule"/>
</dbReference>
<feature type="binding site" evidence="10">
    <location>
        <begin position="35"/>
        <end position="42"/>
    </location>
    <ligand>
        <name>ATP</name>
        <dbReference type="ChEBI" id="CHEBI:30616"/>
    </ligand>
</feature>
<dbReference type="Pfam" id="PF00580">
    <property type="entry name" value="UvrD-helicase"/>
    <property type="match status" value="1"/>
</dbReference>
<evidence type="ECO:0000313" key="13">
    <source>
        <dbReference type="EMBL" id="MDR9763751.1"/>
    </source>
</evidence>
<evidence type="ECO:0000256" key="3">
    <source>
        <dbReference type="ARBA" id="ARBA00022806"/>
    </source>
</evidence>
<dbReference type="PROSITE" id="PS51198">
    <property type="entry name" value="UVRD_HELICASE_ATP_BIND"/>
    <property type="match status" value="1"/>
</dbReference>
<dbReference type="GO" id="GO:0016787">
    <property type="term" value="F:hydrolase activity"/>
    <property type="evidence" value="ECO:0007669"/>
    <property type="project" value="UniProtKB-UniRule"/>
</dbReference>
<keyword evidence="3 10" id="KW-0347">Helicase</keyword>
<dbReference type="GO" id="GO:0005829">
    <property type="term" value="C:cytosol"/>
    <property type="evidence" value="ECO:0007669"/>
    <property type="project" value="TreeGrafter"/>
</dbReference>
<dbReference type="PROSITE" id="PS51217">
    <property type="entry name" value="UVRD_HELICASE_CTER"/>
    <property type="match status" value="1"/>
</dbReference>
<organism evidence="13 14">
    <name type="scientific">Rhizobium redzepovicii</name>
    <dbReference type="NCBI Taxonomy" id="2867518"/>
    <lineage>
        <taxon>Bacteria</taxon>
        <taxon>Pseudomonadati</taxon>
        <taxon>Pseudomonadota</taxon>
        <taxon>Alphaproteobacteria</taxon>
        <taxon>Hyphomicrobiales</taxon>
        <taxon>Rhizobiaceae</taxon>
        <taxon>Rhizobium/Agrobacterium group</taxon>
        <taxon>Rhizobium</taxon>
    </lineage>
</organism>
<keyword evidence="14" id="KW-1185">Reference proteome</keyword>
<keyword evidence="5" id="KW-0413">Isomerase</keyword>
<comment type="catalytic activity">
    <reaction evidence="6">
        <text>Couples ATP hydrolysis with the unwinding of duplex DNA by translocating in the 3'-5' direction.</text>
        <dbReference type="EC" id="5.6.2.4"/>
    </reaction>
</comment>
<dbReference type="Gene3D" id="3.40.50.300">
    <property type="entry name" value="P-loop containing nucleotide triphosphate hydrolases"/>
    <property type="match status" value="2"/>
</dbReference>
<dbReference type="InterPro" id="IPR000212">
    <property type="entry name" value="DNA_helicase_UvrD/REP"/>
</dbReference>
<accession>A0AAW8P9N9</accession>
<dbReference type="GO" id="GO:0003677">
    <property type="term" value="F:DNA binding"/>
    <property type="evidence" value="ECO:0007669"/>
    <property type="project" value="InterPro"/>
</dbReference>
<dbReference type="InterPro" id="IPR014017">
    <property type="entry name" value="DNA_helicase_UvrD-like_C"/>
</dbReference>
<feature type="domain" description="UvrD-like helicase C-terminal" evidence="12">
    <location>
        <begin position="293"/>
        <end position="547"/>
    </location>
</feature>
<feature type="domain" description="UvrD-like helicase ATP-binding" evidence="11">
    <location>
        <begin position="14"/>
        <end position="292"/>
    </location>
</feature>
<comment type="caution">
    <text evidence="13">The sequence shown here is derived from an EMBL/GenBank/DDBJ whole genome shotgun (WGS) entry which is preliminary data.</text>
</comment>
<gene>
    <name evidence="13" type="ORF">RJJ37_29685</name>
</gene>
<evidence type="ECO:0000256" key="10">
    <source>
        <dbReference type="PROSITE-ProRule" id="PRU00560"/>
    </source>
</evidence>
<dbReference type="GO" id="GO:0043138">
    <property type="term" value="F:3'-5' DNA helicase activity"/>
    <property type="evidence" value="ECO:0007669"/>
    <property type="project" value="UniProtKB-EC"/>
</dbReference>
<evidence type="ECO:0000256" key="7">
    <source>
        <dbReference type="ARBA" id="ARBA00034808"/>
    </source>
</evidence>
<name>A0AAW8P9N9_9HYPH</name>
<dbReference type="GO" id="GO:0033202">
    <property type="term" value="C:DNA helicase complex"/>
    <property type="evidence" value="ECO:0007669"/>
    <property type="project" value="TreeGrafter"/>
</dbReference>
<dbReference type="SUPFAM" id="SSF52540">
    <property type="entry name" value="P-loop containing nucleoside triphosphate hydrolases"/>
    <property type="match status" value="1"/>
</dbReference>
<dbReference type="InterPro" id="IPR027417">
    <property type="entry name" value="P-loop_NTPase"/>
</dbReference>
<dbReference type="PANTHER" id="PTHR11070:SF2">
    <property type="entry name" value="ATP-DEPENDENT DNA HELICASE SRS2"/>
    <property type="match status" value="1"/>
</dbReference>
<evidence type="ECO:0000259" key="12">
    <source>
        <dbReference type="PROSITE" id="PS51217"/>
    </source>
</evidence>
<reference evidence="14" key="1">
    <citation type="submission" date="2023-07" db="EMBL/GenBank/DDBJ databases">
        <title>Genomic characterization of faba bean (Vicia faba) microsymbionts in Mexican soils.</title>
        <authorList>
            <person name="Rivera Orduna F.N."/>
            <person name="Guevara-Luna J."/>
            <person name="Yan J."/>
            <person name="Arroyo-Herrera I."/>
            <person name="Li Y."/>
            <person name="Vasquez-Murrieta M.S."/>
            <person name="Wang E.T."/>
        </authorList>
    </citation>
    <scope>NUCLEOTIDE SEQUENCE [LARGE SCALE GENOMIC DNA]</scope>
    <source>
        <strain evidence="14">CH6</strain>
    </source>
</reference>
<evidence type="ECO:0000313" key="14">
    <source>
        <dbReference type="Proteomes" id="UP001269402"/>
    </source>
</evidence>
<evidence type="ECO:0000256" key="6">
    <source>
        <dbReference type="ARBA" id="ARBA00034617"/>
    </source>
</evidence>
<evidence type="ECO:0000256" key="8">
    <source>
        <dbReference type="ARBA" id="ARBA00034923"/>
    </source>
</evidence>
<evidence type="ECO:0000259" key="11">
    <source>
        <dbReference type="PROSITE" id="PS51198"/>
    </source>
</evidence>
<keyword evidence="2 10" id="KW-0378">Hydrolase</keyword>
<sequence length="619" mass="69186">MTYTALDAWSASAGIKLEGTALEVVKSMRSLSVLAGPGAGKTEILAQRANFLLTTGTCPPPRRILAIAFKVDAARNLLERVQARCDPLFWPRFESLTLHSFAKRILDQFREALPDDERPTANYRIFAPNAAIWNDFRRSVETEIPAISGYNNDSLSKVAHSEPFGGLFPDNDGRERVRKAWWKFCIQSSQSSITFDMVLLLATRILQTQQVVQSALRRTYSHVFLDEFQDVNEFQYRLIVAAFSGSDAVLTGVGDTNQAIMKYAGALPDVFQRLEADFFATPRRLLFNFRSNAAIVGLINSVVTLFESNPVPTEAARKDDPVPPDAIEGWIFSTREDESIGITDFISSEIGNGRRPEDFVVLARSYIGNVEDRLRPHFIAKGIKIRNESRKFREIEIQDLLKEPAVRFIMATLKLAVNARFGSPFQVCRDFLAEFEGWDIASERGLAGSLSAVRLVVDGLSAVLSDRGAADVAGTSIAEAVVTEIRKAQLSRAYGDYRNKDRLDAVLAAFGEFYDTCAHKDETWEQCIDAIEGRGVVRLMTIHKSKGLEYHTVFFVELNDDVFWNSQDDANVFLVALSRARERVKFSFCEDSSGFKNVRQFITSLENAGVNFLRKTGAA</sequence>
<evidence type="ECO:0000256" key="5">
    <source>
        <dbReference type="ARBA" id="ARBA00023235"/>
    </source>
</evidence>
<dbReference type="RefSeq" id="WP_310808702.1">
    <property type="nucleotide sequence ID" value="NZ_JAVLSH010000019.1"/>
</dbReference>
<keyword evidence="4 10" id="KW-0067">ATP-binding</keyword>
<keyword evidence="1 10" id="KW-0547">Nucleotide-binding</keyword>
<dbReference type="GO" id="GO:0000725">
    <property type="term" value="P:recombinational repair"/>
    <property type="evidence" value="ECO:0007669"/>
    <property type="project" value="TreeGrafter"/>
</dbReference>